<feature type="signal peptide" evidence="2">
    <location>
        <begin position="1"/>
        <end position="28"/>
    </location>
</feature>
<dbReference type="InterPro" id="IPR037126">
    <property type="entry name" value="PdaC/RsiV-like_sf"/>
</dbReference>
<dbReference type="PROSITE" id="PS51257">
    <property type="entry name" value="PROKAR_LIPOPROTEIN"/>
    <property type="match status" value="1"/>
</dbReference>
<dbReference type="Proteomes" id="UP000078103">
    <property type="component" value="Unassembled WGS sequence"/>
</dbReference>
<feature type="region of interest" description="Disordered" evidence="1">
    <location>
        <begin position="28"/>
        <end position="71"/>
    </location>
</feature>
<dbReference type="Gene3D" id="3.90.640.20">
    <property type="entry name" value="Heat-shock cognate protein, ATPase"/>
    <property type="match status" value="1"/>
</dbReference>
<name>A0A1A9RP82_EIKCO</name>
<dbReference type="Gene3D" id="3.30.565.40">
    <property type="entry name" value="Fervidobacterium nodosum Rt17-B1 like"/>
    <property type="match status" value="1"/>
</dbReference>
<comment type="caution">
    <text evidence="3">The sequence shown here is derived from an EMBL/GenBank/DDBJ whole genome shotgun (WGS) entry which is preliminary data.</text>
</comment>
<proteinExistence type="predicted"/>
<dbReference type="AlphaFoldDB" id="A0A1A9RP82"/>
<evidence type="ECO:0000313" key="4">
    <source>
        <dbReference type="Proteomes" id="UP000078103"/>
    </source>
</evidence>
<evidence type="ECO:0000313" key="3">
    <source>
        <dbReference type="EMBL" id="OAM21682.1"/>
    </source>
</evidence>
<feature type="chain" id="PRO_5008395952" description="DUF3298 domain-containing protein" evidence="2">
    <location>
        <begin position="29"/>
        <end position="309"/>
    </location>
</feature>
<feature type="compositionally biased region" description="Low complexity" evidence="1">
    <location>
        <begin position="28"/>
        <end position="48"/>
    </location>
</feature>
<sequence length="309" mass="35290">MCIRLLPLVSALLLAACGQITDTLPTPAANQTATPAASEPATSTTAEQTARKPDFTPYNSHPTVVRPGQTASPIPAVATRSYDFFHQKRCYPGGKLCAEVRLTLPDTGIAWLNRFWRESFYNNQSTKEQTIKNDASLRRSYQNELNRLAAKVKTNDYGEALYQSTSDVRFLYQRDNLAFFESSFDIYEGGAHGWSRLNYWIMDLEKHKLLELQDILLPGRENESEVLQLLQNSFDVYLEDNKMETMSETERKLDKSYLYNASILFTANGLLFHYNDTVLPGHGYAQGQVDLTIDWISLNQFIKPEYRWK</sequence>
<dbReference type="RefSeq" id="WP_064106015.1">
    <property type="nucleotide sequence ID" value="NZ_LXSH01000020.1"/>
</dbReference>
<gene>
    <name evidence="3" type="ORF">A7P89_07630</name>
</gene>
<dbReference type="EMBL" id="LXSH01000020">
    <property type="protein sequence ID" value="OAM21682.1"/>
    <property type="molecule type" value="Genomic_DNA"/>
</dbReference>
<organism evidence="3 4">
    <name type="scientific">Eikenella corrodens</name>
    <dbReference type="NCBI Taxonomy" id="539"/>
    <lineage>
        <taxon>Bacteria</taxon>
        <taxon>Pseudomonadati</taxon>
        <taxon>Pseudomonadota</taxon>
        <taxon>Betaproteobacteria</taxon>
        <taxon>Neisseriales</taxon>
        <taxon>Neisseriaceae</taxon>
        <taxon>Eikenella</taxon>
    </lineage>
</organism>
<accession>A0A1A9RP82</accession>
<evidence type="ECO:0000256" key="1">
    <source>
        <dbReference type="SAM" id="MobiDB-lite"/>
    </source>
</evidence>
<reference evidence="4" key="1">
    <citation type="submission" date="2016-05" db="EMBL/GenBank/DDBJ databases">
        <title>Draft genome of Corynebacterium afermentans subsp. afermentans LCDC 88199T.</title>
        <authorList>
            <person name="Bernier A.-M."/>
            <person name="Bernard K."/>
        </authorList>
    </citation>
    <scope>NUCLEOTIDE SEQUENCE [LARGE SCALE GENOMIC DNA]</scope>
    <source>
        <strain evidence="4">NML120819</strain>
    </source>
</reference>
<keyword evidence="2" id="KW-0732">Signal</keyword>
<evidence type="ECO:0008006" key="5">
    <source>
        <dbReference type="Google" id="ProtNLM"/>
    </source>
</evidence>
<evidence type="ECO:0000256" key="2">
    <source>
        <dbReference type="SAM" id="SignalP"/>
    </source>
</evidence>
<protein>
    <recommendedName>
        <fullName evidence="5">DUF3298 domain-containing protein</fullName>
    </recommendedName>
</protein>